<dbReference type="Proteomes" id="UP000008866">
    <property type="component" value="Unassembled WGS sequence"/>
</dbReference>
<gene>
    <name evidence="2" type="ORF">ARB_03478</name>
</gene>
<name>D4B4T8_ARTBC</name>
<accession>D4B4T8</accession>
<dbReference type="RefSeq" id="XP_003010776.1">
    <property type="nucleotide sequence ID" value="XM_003010730.1"/>
</dbReference>
<feature type="region of interest" description="Disordered" evidence="1">
    <location>
        <begin position="1"/>
        <end position="26"/>
    </location>
</feature>
<evidence type="ECO:0000313" key="3">
    <source>
        <dbReference type="Proteomes" id="UP000008866"/>
    </source>
</evidence>
<dbReference type="EMBL" id="ABSU01000034">
    <property type="protein sequence ID" value="EFE30136.1"/>
    <property type="molecule type" value="Genomic_DNA"/>
</dbReference>
<dbReference type="KEGG" id="abe:ARB_03478"/>
<dbReference type="GeneID" id="9524889"/>
<protein>
    <submittedName>
        <fullName evidence="2">Uncharacterized protein</fullName>
    </submittedName>
</protein>
<dbReference type="HOGENOM" id="CLU_2739546_0_0_1"/>
<organism evidence="2 3">
    <name type="scientific">Arthroderma benhamiae (strain ATCC MYA-4681 / CBS 112371)</name>
    <name type="common">Trichophyton mentagrophytes</name>
    <dbReference type="NCBI Taxonomy" id="663331"/>
    <lineage>
        <taxon>Eukaryota</taxon>
        <taxon>Fungi</taxon>
        <taxon>Dikarya</taxon>
        <taxon>Ascomycota</taxon>
        <taxon>Pezizomycotina</taxon>
        <taxon>Eurotiomycetes</taxon>
        <taxon>Eurotiomycetidae</taxon>
        <taxon>Onygenales</taxon>
        <taxon>Arthrodermataceae</taxon>
        <taxon>Trichophyton</taxon>
    </lineage>
</organism>
<dbReference type="AlphaFoldDB" id="D4B4T8"/>
<reference evidence="3" key="1">
    <citation type="journal article" date="2011" name="Genome Biol.">
        <title>Comparative and functional genomics provide insights into the pathogenicity of dermatophytic fungi.</title>
        <authorList>
            <person name="Burmester A."/>
            <person name="Shelest E."/>
            <person name="Gloeckner G."/>
            <person name="Heddergott C."/>
            <person name="Schindler S."/>
            <person name="Staib P."/>
            <person name="Heidel A."/>
            <person name="Felder M."/>
            <person name="Petzold A."/>
            <person name="Szafranski K."/>
            <person name="Feuermann M."/>
            <person name="Pedruzzi I."/>
            <person name="Priebe S."/>
            <person name="Groth M."/>
            <person name="Winkler R."/>
            <person name="Li W."/>
            <person name="Kniemeyer O."/>
            <person name="Schroeckh V."/>
            <person name="Hertweck C."/>
            <person name="Hube B."/>
            <person name="White T.C."/>
            <person name="Platzer M."/>
            <person name="Guthke R."/>
            <person name="Heitman J."/>
            <person name="Woestemeyer J."/>
            <person name="Zipfel P.F."/>
            <person name="Monod M."/>
            <person name="Brakhage A.A."/>
        </authorList>
    </citation>
    <scope>NUCLEOTIDE SEQUENCE [LARGE SCALE GENOMIC DNA]</scope>
    <source>
        <strain evidence="3">ATCC MYA-4681 / CBS 112371</strain>
    </source>
</reference>
<keyword evidence="3" id="KW-1185">Reference proteome</keyword>
<evidence type="ECO:0000313" key="2">
    <source>
        <dbReference type="EMBL" id="EFE30136.1"/>
    </source>
</evidence>
<comment type="caution">
    <text evidence="2">The sequence shown here is derived from an EMBL/GenBank/DDBJ whole genome shotgun (WGS) entry which is preliminary data.</text>
</comment>
<feature type="compositionally biased region" description="Basic and acidic residues" evidence="1">
    <location>
        <begin position="8"/>
        <end position="26"/>
    </location>
</feature>
<evidence type="ECO:0000256" key="1">
    <source>
        <dbReference type="SAM" id="MobiDB-lite"/>
    </source>
</evidence>
<sequence>MTVQPRSEVFREQEKEKTKDKKTNDDVGKVAVQAKVRDEVFIDTACSRVMTPDIVQPPQPCKNRDQRAAAV</sequence>
<proteinExistence type="predicted"/>